<sequence length="119" mass="14224">MIENIPDNLQSDMLKEFKTGWNFRKVMAEARAQQVGKVNKLEHRSLEGLGRLRMRVDPDSFHYWGQRLGYQCWQDQSFLREYEKKNDYCRVNSKGTKMQFGFDAEPPSTRHVKYRKVFA</sequence>
<gene>
    <name evidence="1" type="ORF">UFOVP674_35</name>
</gene>
<name>A0A6J5N8A5_9CAUD</name>
<protein>
    <submittedName>
        <fullName evidence="1">Uncharacterized protein</fullName>
    </submittedName>
</protein>
<accession>A0A6J5N8A5</accession>
<dbReference type="EMBL" id="LR796630">
    <property type="protein sequence ID" value="CAB4155860.1"/>
    <property type="molecule type" value="Genomic_DNA"/>
</dbReference>
<reference evidence="1" key="1">
    <citation type="submission" date="2020-04" db="EMBL/GenBank/DDBJ databases">
        <authorList>
            <person name="Chiriac C."/>
            <person name="Salcher M."/>
            <person name="Ghai R."/>
            <person name="Kavagutti S V."/>
        </authorList>
    </citation>
    <scope>NUCLEOTIDE SEQUENCE</scope>
</reference>
<organism evidence="1">
    <name type="scientific">uncultured Caudovirales phage</name>
    <dbReference type="NCBI Taxonomy" id="2100421"/>
    <lineage>
        <taxon>Viruses</taxon>
        <taxon>Duplodnaviria</taxon>
        <taxon>Heunggongvirae</taxon>
        <taxon>Uroviricota</taxon>
        <taxon>Caudoviricetes</taxon>
        <taxon>Peduoviridae</taxon>
        <taxon>Maltschvirus</taxon>
        <taxon>Maltschvirus maltsch</taxon>
    </lineage>
</organism>
<evidence type="ECO:0000313" key="1">
    <source>
        <dbReference type="EMBL" id="CAB4155860.1"/>
    </source>
</evidence>
<proteinExistence type="predicted"/>